<dbReference type="Gene3D" id="3.40.50.1110">
    <property type="entry name" value="SGNH hydrolase"/>
    <property type="match status" value="1"/>
</dbReference>
<dbReference type="InterPro" id="IPR013830">
    <property type="entry name" value="SGNH_hydro"/>
</dbReference>
<gene>
    <name evidence="2" type="ORF">COO20_24190</name>
</gene>
<evidence type="ECO:0000313" key="3">
    <source>
        <dbReference type="Proteomes" id="UP000233597"/>
    </source>
</evidence>
<accession>A0A2N3KD57</accession>
<dbReference type="PANTHER" id="PTHR30383:SF5">
    <property type="entry name" value="SGNH HYDROLASE-TYPE ESTERASE DOMAIN-CONTAINING PROTEIN"/>
    <property type="match status" value="1"/>
</dbReference>
<comment type="caution">
    <text evidence="2">The sequence shown here is derived from an EMBL/GenBank/DDBJ whole genome shotgun (WGS) entry which is preliminary data.</text>
</comment>
<proteinExistence type="predicted"/>
<dbReference type="RefSeq" id="WP_101271257.1">
    <property type="nucleotide sequence ID" value="NZ_NWTK01000022.1"/>
</dbReference>
<dbReference type="SUPFAM" id="SSF52266">
    <property type="entry name" value="SGNH hydrolase"/>
    <property type="match status" value="1"/>
</dbReference>
<dbReference type="GO" id="GO:0004622">
    <property type="term" value="F:phosphatidylcholine lysophospholipase activity"/>
    <property type="evidence" value="ECO:0007669"/>
    <property type="project" value="TreeGrafter"/>
</dbReference>
<organism evidence="2 3">
    <name type="scientific">Thalassospira marina</name>
    <dbReference type="NCBI Taxonomy" id="2048283"/>
    <lineage>
        <taxon>Bacteria</taxon>
        <taxon>Pseudomonadati</taxon>
        <taxon>Pseudomonadota</taxon>
        <taxon>Alphaproteobacteria</taxon>
        <taxon>Rhodospirillales</taxon>
        <taxon>Thalassospiraceae</taxon>
        <taxon>Thalassospira</taxon>
    </lineage>
</organism>
<dbReference type="Proteomes" id="UP000233597">
    <property type="component" value="Unassembled WGS sequence"/>
</dbReference>
<protein>
    <submittedName>
        <fullName evidence="2">Acyl-CoA thioesterase</fullName>
    </submittedName>
</protein>
<dbReference type="EMBL" id="NWTK01000022">
    <property type="protein sequence ID" value="PKR48517.1"/>
    <property type="molecule type" value="Genomic_DNA"/>
</dbReference>
<evidence type="ECO:0000313" key="2">
    <source>
        <dbReference type="EMBL" id="PKR48517.1"/>
    </source>
</evidence>
<evidence type="ECO:0000259" key="1">
    <source>
        <dbReference type="Pfam" id="PF13472"/>
    </source>
</evidence>
<name>A0A2N3KD57_9PROT</name>
<dbReference type="Pfam" id="PF13472">
    <property type="entry name" value="Lipase_GDSL_2"/>
    <property type="match status" value="1"/>
</dbReference>
<sequence length="220" mass="24824">MTDRKFGHRVCFFGDSIVAGVRDAQKGGWPMRLGQRLLTDSKLDVTIYNLAIRAETSDDLKSRWEDDAKRRIAGEFPLVLVFGFGLNDAMHAQDRGEETTMRVSHAQSLANATDIMSRARAMAPTLWVGPQAVINGGRSSQIVNERLEGLNQLFAETAKGMDIPYLDGFEHTRTDDTWQRALRRGDGYHPDTAGYDMLADMIWQWQGWKDAFEIEDQPEG</sequence>
<feature type="domain" description="SGNH hydrolase-type esterase" evidence="1">
    <location>
        <begin position="12"/>
        <end position="196"/>
    </location>
</feature>
<dbReference type="PANTHER" id="PTHR30383">
    <property type="entry name" value="THIOESTERASE 1/PROTEASE 1/LYSOPHOSPHOLIPASE L1"/>
    <property type="match status" value="1"/>
</dbReference>
<dbReference type="InterPro" id="IPR051532">
    <property type="entry name" value="Ester_Hydrolysis_Enzymes"/>
</dbReference>
<dbReference type="OrthoDB" id="5196031at2"/>
<dbReference type="AlphaFoldDB" id="A0A2N3KD57"/>
<reference evidence="2 3" key="1">
    <citation type="submission" date="2017-09" db="EMBL/GenBank/DDBJ databases">
        <title>Biodiversity and function of Thalassospira species in the particle-attached aromatic-hydrocarbon-degrading consortia from the surface seawater of the South China Sea.</title>
        <authorList>
            <person name="Dong C."/>
            <person name="Liu R."/>
            <person name="Shao Z."/>
        </authorList>
    </citation>
    <scope>NUCLEOTIDE SEQUENCE [LARGE SCALE GENOMIC DNA]</scope>
    <source>
        <strain evidence="2 3">CSC1P2</strain>
    </source>
</reference>
<dbReference type="InterPro" id="IPR036514">
    <property type="entry name" value="SGNH_hydro_sf"/>
</dbReference>